<dbReference type="GO" id="GO:0030288">
    <property type="term" value="C:outer membrane-bounded periplasmic space"/>
    <property type="evidence" value="ECO:0007669"/>
    <property type="project" value="TreeGrafter"/>
</dbReference>
<comment type="subcellular location">
    <subcellularLocation>
        <location evidence="1">Cell envelope</location>
    </subcellularLocation>
</comment>
<organism evidence="7 8">
    <name type="scientific">Phytohabitans flavus</name>
    <dbReference type="NCBI Taxonomy" id="1076124"/>
    <lineage>
        <taxon>Bacteria</taxon>
        <taxon>Bacillati</taxon>
        <taxon>Actinomycetota</taxon>
        <taxon>Actinomycetes</taxon>
        <taxon>Micromonosporales</taxon>
        <taxon>Micromonosporaceae</taxon>
    </lineage>
</organism>
<proteinExistence type="inferred from homology"/>
<feature type="chain" id="PRO_5026281411" evidence="5">
    <location>
        <begin position="27"/>
        <end position="338"/>
    </location>
</feature>
<dbReference type="PANTHER" id="PTHR30532">
    <property type="entry name" value="IRON III DICITRATE-BINDING PERIPLASMIC PROTEIN"/>
    <property type="match status" value="1"/>
</dbReference>
<keyword evidence="8" id="KW-1185">Reference proteome</keyword>
<dbReference type="SUPFAM" id="SSF53807">
    <property type="entry name" value="Helical backbone' metal receptor"/>
    <property type="match status" value="1"/>
</dbReference>
<reference evidence="7 8" key="1">
    <citation type="submission" date="2020-03" db="EMBL/GenBank/DDBJ databases">
        <title>Whole genome shotgun sequence of Phytohabitans flavus NBRC 107702.</title>
        <authorList>
            <person name="Komaki H."/>
            <person name="Tamura T."/>
        </authorList>
    </citation>
    <scope>NUCLEOTIDE SEQUENCE [LARGE SCALE GENOMIC DNA]</scope>
    <source>
        <strain evidence="7 8">NBRC 107702</strain>
    </source>
</reference>
<evidence type="ECO:0000259" key="6">
    <source>
        <dbReference type="PROSITE" id="PS50983"/>
    </source>
</evidence>
<name>A0A6F8XTW6_9ACTN</name>
<dbReference type="EMBL" id="AP022870">
    <property type="protein sequence ID" value="BCB77239.1"/>
    <property type="molecule type" value="Genomic_DNA"/>
</dbReference>
<dbReference type="Proteomes" id="UP000502508">
    <property type="component" value="Chromosome"/>
</dbReference>
<feature type="signal peptide" evidence="5">
    <location>
        <begin position="1"/>
        <end position="26"/>
    </location>
</feature>
<dbReference type="GO" id="GO:1901678">
    <property type="term" value="P:iron coordination entity transport"/>
    <property type="evidence" value="ECO:0007669"/>
    <property type="project" value="UniProtKB-ARBA"/>
</dbReference>
<dbReference type="PANTHER" id="PTHR30532:SF24">
    <property type="entry name" value="FERRIC ENTEROBACTIN-BINDING PERIPLASMIC PROTEIN FEPB"/>
    <property type="match status" value="1"/>
</dbReference>
<gene>
    <name evidence="7" type="ORF">Pflav_036490</name>
</gene>
<reference evidence="7 8" key="2">
    <citation type="submission" date="2020-03" db="EMBL/GenBank/DDBJ databases">
        <authorList>
            <person name="Ichikawa N."/>
            <person name="Kimura A."/>
            <person name="Kitahashi Y."/>
            <person name="Uohara A."/>
        </authorList>
    </citation>
    <scope>NUCLEOTIDE SEQUENCE [LARGE SCALE GENOMIC DNA]</scope>
    <source>
        <strain evidence="7 8">NBRC 107702</strain>
    </source>
</reference>
<comment type="similarity">
    <text evidence="2">Belongs to the bacterial solute-binding protein 8 family.</text>
</comment>
<evidence type="ECO:0000313" key="8">
    <source>
        <dbReference type="Proteomes" id="UP000502508"/>
    </source>
</evidence>
<evidence type="ECO:0000256" key="1">
    <source>
        <dbReference type="ARBA" id="ARBA00004196"/>
    </source>
</evidence>
<keyword evidence="4 5" id="KW-0732">Signal</keyword>
<dbReference type="CDD" id="cd01146">
    <property type="entry name" value="FhuD"/>
    <property type="match status" value="1"/>
</dbReference>
<dbReference type="PROSITE" id="PS51257">
    <property type="entry name" value="PROKAR_LIPOPROTEIN"/>
    <property type="match status" value="1"/>
</dbReference>
<keyword evidence="3" id="KW-0813">Transport</keyword>
<protein>
    <submittedName>
        <fullName evidence="7">ABC transporter substrate-binding protein</fullName>
    </submittedName>
</protein>
<evidence type="ECO:0000256" key="5">
    <source>
        <dbReference type="SAM" id="SignalP"/>
    </source>
</evidence>
<accession>A0A6F8XTW6</accession>
<dbReference type="Gene3D" id="3.40.50.1980">
    <property type="entry name" value="Nitrogenase molybdenum iron protein domain"/>
    <property type="match status" value="2"/>
</dbReference>
<evidence type="ECO:0000256" key="4">
    <source>
        <dbReference type="ARBA" id="ARBA00022729"/>
    </source>
</evidence>
<dbReference type="RefSeq" id="WP_173037081.1">
    <property type="nucleotide sequence ID" value="NZ_AP022870.1"/>
</dbReference>
<dbReference type="KEGG" id="pfla:Pflav_036490"/>
<feature type="domain" description="Fe/B12 periplasmic-binding" evidence="6">
    <location>
        <begin position="63"/>
        <end position="336"/>
    </location>
</feature>
<dbReference type="AlphaFoldDB" id="A0A6F8XTW6"/>
<sequence length="338" mass="35564">MLRSRLPFVAALAAALALGACGSDSADSAGSGDGAAPTAAANAFPVTVAHKYGSTEIKSAPTRVVTLGLSDQDAVLALGTKPVGAVDWFGEKPFGKWPWAQPLWGSNPPEIVGERDEYNFEKIAALKPDLILAQYSGMTKENYATLSQIAPTVGQPAKYADYAAPWQDMTLAIGQALGKEAEAKELIAGIDKRFADARTQHPEWAGKTAAVVDPFEPGQYAVFAGSDPKAVFLTELGFKIPDEITKLAGAENATVVSSERLDLVDVDRLLFLSGDPTAESRVKADKVYAGLAVAKEGRATFLPYEEPPLGGALSFNTVLSIPYAIDQVVPILAGGNNK</sequence>
<dbReference type="Pfam" id="PF01497">
    <property type="entry name" value="Peripla_BP_2"/>
    <property type="match status" value="1"/>
</dbReference>
<dbReference type="InterPro" id="IPR051313">
    <property type="entry name" value="Bact_iron-sidero_bind"/>
</dbReference>
<dbReference type="PROSITE" id="PS50983">
    <property type="entry name" value="FE_B12_PBP"/>
    <property type="match status" value="1"/>
</dbReference>
<evidence type="ECO:0000313" key="7">
    <source>
        <dbReference type="EMBL" id="BCB77239.1"/>
    </source>
</evidence>
<dbReference type="InterPro" id="IPR002491">
    <property type="entry name" value="ABC_transptr_periplasmic_BD"/>
</dbReference>
<evidence type="ECO:0000256" key="3">
    <source>
        <dbReference type="ARBA" id="ARBA00022448"/>
    </source>
</evidence>
<evidence type="ECO:0000256" key="2">
    <source>
        <dbReference type="ARBA" id="ARBA00008814"/>
    </source>
</evidence>